<feature type="compositionally biased region" description="Polar residues" evidence="1">
    <location>
        <begin position="78"/>
        <end position="87"/>
    </location>
</feature>
<dbReference type="EMBL" id="CAUOFW020006690">
    <property type="protein sequence ID" value="CAK9175725.1"/>
    <property type="molecule type" value="Genomic_DNA"/>
</dbReference>
<protein>
    <submittedName>
        <fullName evidence="2">Uncharacterized protein</fullName>
    </submittedName>
</protein>
<comment type="caution">
    <text evidence="2">The sequence shown here is derived from an EMBL/GenBank/DDBJ whole genome shotgun (WGS) entry which is preliminary data.</text>
</comment>
<gene>
    <name evidence="2" type="ORF">ILEXP_LOCUS45536</name>
</gene>
<evidence type="ECO:0000256" key="1">
    <source>
        <dbReference type="SAM" id="MobiDB-lite"/>
    </source>
</evidence>
<proteinExistence type="predicted"/>
<name>A0ABC8U6X9_9AQUA</name>
<dbReference type="Proteomes" id="UP001642360">
    <property type="component" value="Unassembled WGS sequence"/>
</dbReference>
<feature type="region of interest" description="Disordered" evidence="1">
    <location>
        <begin position="62"/>
        <end position="87"/>
    </location>
</feature>
<organism evidence="2 3">
    <name type="scientific">Ilex paraguariensis</name>
    <name type="common">yerba mate</name>
    <dbReference type="NCBI Taxonomy" id="185542"/>
    <lineage>
        <taxon>Eukaryota</taxon>
        <taxon>Viridiplantae</taxon>
        <taxon>Streptophyta</taxon>
        <taxon>Embryophyta</taxon>
        <taxon>Tracheophyta</taxon>
        <taxon>Spermatophyta</taxon>
        <taxon>Magnoliopsida</taxon>
        <taxon>eudicotyledons</taxon>
        <taxon>Gunneridae</taxon>
        <taxon>Pentapetalae</taxon>
        <taxon>asterids</taxon>
        <taxon>campanulids</taxon>
        <taxon>Aquifoliales</taxon>
        <taxon>Aquifoliaceae</taxon>
        <taxon>Ilex</taxon>
    </lineage>
</organism>
<reference evidence="2 3" key="1">
    <citation type="submission" date="2024-02" db="EMBL/GenBank/DDBJ databases">
        <authorList>
            <person name="Vignale AGUSTIN F."/>
            <person name="Sosa J E."/>
            <person name="Modenutti C."/>
        </authorList>
    </citation>
    <scope>NUCLEOTIDE SEQUENCE [LARGE SCALE GENOMIC DNA]</scope>
</reference>
<dbReference type="AlphaFoldDB" id="A0ABC8U6X9"/>
<sequence>MNENCITTARANELKFQQKRKSKLFTLALWVDDDALTMCKHCLREGLVVTVVVGEVAAMDRSPPDEYSEMNREEDKQGSNFSITLDF</sequence>
<keyword evidence="3" id="KW-1185">Reference proteome</keyword>
<accession>A0ABC8U6X9</accession>
<evidence type="ECO:0000313" key="2">
    <source>
        <dbReference type="EMBL" id="CAK9175725.1"/>
    </source>
</evidence>
<feature type="non-terminal residue" evidence="2">
    <location>
        <position position="87"/>
    </location>
</feature>
<evidence type="ECO:0000313" key="3">
    <source>
        <dbReference type="Proteomes" id="UP001642360"/>
    </source>
</evidence>